<feature type="compositionally biased region" description="Basic and acidic residues" evidence="1">
    <location>
        <begin position="197"/>
        <end position="208"/>
    </location>
</feature>
<feature type="region of interest" description="Disordered" evidence="1">
    <location>
        <begin position="1261"/>
        <end position="1283"/>
    </location>
</feature>
<dbReference type="EMBL" id="JANAVB010045020">
    <property type="protein sequence ID" value="KAJ6790682.1"/>
    <property type="molecule type" value="Genomic_DNA"/>
</dbReference>
<feature type="region of interest" description="Disordered" evidence="1">
    <location>
        <begin position="902"/>
        <end position="1054"/>
    </location>
</feature>
<feature type="region of interest" description="Disordered" evidence="1">
    <location>
        <begin position="1196"/>
        <end position="1229"/>
    </location>
</feature>
<feature type="region of interest" description="Disordered" evidence="1">
    <location>
        <begin position="715"/>
        <end position="755"/>
    </location>
</feature>
<proteinExistence type="predicted"/>
<evidence type="ECO:0000313" key="3">
    <source>
        <dbReference type="EMBL" id="KAJ6790682.1"/>
    </source>
</evidence>
<evidence type="ECO:0000256" key="1">
    <source>
        <dbReference type="SAM" id="MobiDB-lite"/>
    </source>
</evidence>
<feature type="region of interest" description="Disordered" evidence="1">
    <location>
        <begin position="1144"/>
        <end position="1168"/>
    </location>
</feature>
<accession>A0AAX6DFX2</accession>
<dbReference type="Proteomes" id="UP001140949">
    <property type="component" value="Unassembled WGS sequence"/>
</dbReference>
<evidence type="ECO:0000313" key="4">
    <source>
        <dbReference type="Proteomes" id="UP001140949"/>
    </source>
</evidence>
<feature type="compositionally biased region" description="Low complexity" evidence="1">
    <location>
        <begin position="520"/>
        <end position="531"/>
    </location>
</feature>
<feature type="compositionally biased region" description="Basic and acidic residues" evidence="1">
    <location>
        <begin position="1019"/>
        <end position="1035"/>
    </location>
</feature>
<dbReference type="PANTHER" id="PTHR33870">
    <property type="entry name" value="CARDIOMYOPATHY-ASSOCIATED PROTEIN"/>
    <property type="match status" value="1"/>
</dbReference>
<dbReference type="PANTHER" id="PTHR33870:SF4">
    <property type="entry name" value="CARDIOMYOPATHY-ASSOCIATED PROTEIN"/>
    <property type="match status" value="1"/>
</dbReference>
<feature type="region of interest" description="Disordered" evidence="1">
    <location>
        <begin position="782"/>
        <end position="863"/>
    </location>
</feature>
<feature type="compositionally biased region" description="Polar residues" evidence="1">
    <location>
        <begin position="654"/>
        <end position="672"/>
    </location>
</feature>
<feature type="transmembrane region" description="Helical" evidence="2">
    <location>
        <begin position="27"/>
        <end position="44"/>
    </location>
</feature>
<keyword evidence="2" id="KW-0472">Membrane</keyword>
<feature type="region of interest" description="Disordered" evidence="1">
    <location>
        <begin position="555"/>
        <end position="590"/>
    </location>
</feature>
<feature type="compositionally biased region" description="Acidic residues" evidence="1">
    <location>
        <begin position="305"/>
        <end position="317"/>
    </location>
</feature>
<feature type="region of interest" description="Disordered" evidence="1">
    <location>
        <begin position="1312"/>
        <end position="1436"/>
    </location>
</feature>
<keyword evidence="2" id="KW-0812">Transmembrane</keyword>
<feature type="region of interest" description="Disordered" evidence="1">
    <location>
        <begin position="633"/>
        <end position="695"/>
    </location>
</feature>
<evidence type="ECO:0000256" key="2">
    <source>
        <dbReference type="SAM" id="Phobius"/>
    </source>
</evidence>
<feature type="compositionally biased region" description="Polar residues" evidence="1">
    <location>
        <begin position="946"/>
        <end position="955"/>
    </location>
</feature>
<gene>
    <name evidence="3" type="ORF">M6B38_247525</name>
</gene>
<feature type="compositionally biased region" description="Basic and acidic residues" evidence="1">
    <location>
        <begin position="823"/>
        <end position="834"/>
    </location>
</feature>
<feature type="compositionally biased region" description="Low complexity" evidence="1">
    <location>
        <begin position="1201"/>
        <end position="1215"/>
    </location>
</feature>
<name>A0AAX6DFX2_IRIPA</name>
<feature type="compositionally biased region" description="Low complexity" evidence="1">
    <location>
        <begin position="256"/>
        <end position="267"/>
    </location>
</feature>
<feature type="compositionally biased region" description="Basic and acidic residues" evidence="1">
    <location>
        <begin position="1354"/>
        <end position="1377"/>
    </location>
</feature>
<reference evidence="3" key="1">
    <citation type="journal article" date="2023" name="GigaByte">
        <title>Genome assembly of the bearded iris, Iris pallida Lam.</title>
        <authorList>
            <person name="Bruccoleri R.E."/>
            <person name="Oakeley E.J."/>
            <person name="Faust A.M.E."/>
            <person name="Altorfer M."/>
            <person name="Dessus-Babus S."/>
            <person name="Burckhardt D."/>
            <person name="Oertli M."/>
            <person name="Naumann U."/>
            <person name="Petersen F."/>
            <person name="Wong J."/>
        </authorList>
    </citation>
    <scope>NUCLEOTIDE SEQUENCE</scope>
    <source>
        <strain evidence="3">GSM-AAB239-AS_SAM_17_03QT</strain>
    </source>
</reference>
<feature type="compositionally biased region" description="Basic and acidic residues" evidence="1">
    <location>
        <begin position="557"/>
        <end position="569"/>
    </location>
</feature>
<feature type="compositionally biased region" description="Basic and acidic residues" evidence="1">
    <location>
        <begin position="984"/>
        <end position="999"/>
    </location>
</feature>
<comment type="caution">
    <text evidence="3">The sequence shown here is derived from an EMBL/GenBank/DDBJ whole genome shotgun (WGS) entry which is preliminary data.</text>
</comment>
<sequence>MAIEAKEVVMYIGKGLLFSMKTCYRTVRRHPLVSIVVFLLLILYRTFPSLFAFLVTSSPVILCTALLLGTLLSYGTPNIPHIEEEIKKTQEISSLQVGSAVDDLVTKKDETFTVETHVETSREVDERTVEEAALGEASTSAGNEALRDVPFTMIRDMGYHDDDTLLPAYFAASDMKEISSEKPIAEEREVCGPGLAEKGEFPLEKHPEGGPSEDVGDLGLTVQIANPAPENLFDSSLGSPWQPIDSHEEASDSDSDSSGSSSPDASMADIIPMLDELHPLLDSGHPQATTRATGYSDSASSGSSQDDESDDGSAEEEIERKEDKGKEAVQEERDDSNEEAVPWTAADQKNVMDLGVSELERNRRLESMIAKRRARKLQRFVTEKNLIDLDSYYATPIPSISAPRSNPFDHSYDSFPGSAPSVLQPRHNPFDLPYDQVEKLSSLSRDYLSHQDFVSSPQRDMFSGTNENSTLGPSYSSDLHEESDNSKLKTYSVAERMDSEDIEYTAFQRQLSEETDLKLSSVSESNKVSSVTGQEDYNEQLLEPQVHQSLLPPADIGTEHFKQDSKSFEEVDSVAGENEKSRASAGDDHAINLNTSIVVEETCQPADSFSAVEEEIGEAAANLPLSDAVKDEVVEHKYEESNSSSLEDNEKSSGMGTNEESANLDQTSNDFVQSDRAIDMPGAHPLYDSSPSLSNTSQLVEDLLYEGKEDLISSSLASDGQVDFSEMVSQPKSLEKDPSLKDRDHVEVNESVGEELASPPLCIASSSVFSVHEAESALREITEIKEHDSMQTEVSKVSEDVPESAAGGTMLSSSVSSVDSESGDVHPIDVDKSTLSEGENIIDVPPPREESVIHPSSEAALEDSQASILDLPSIPEETAEDFKFEDVGEIATKPAVVSSLTGLQVIDDPNLRLRDAEQQPSSDPKSSEDIGGYDDSQYLVPGAENNDVSVVSSIIPTHDGGATRMQSLEPTENREFSTSSKTTSELKTECSNDSIHSEEDPTPSKTTSELEMELSNDSSHSEGEDTGEIQRRGECLEITNNSSEDSDDEIYAGDTEIKEIDEGLLSELDAVGDFRMDREIESDQGGPDVEPQLKSHFDSLEGSSAEMQDFPSQVQAFEARPMSDAITSPDVASEDTMSISREVDPVMDQPALLKSESVSSVVPSREDPEMTVYNPKLHVLEACSLEELDSFFKQHNEKAVGPSSSGKSFESSGTSTPEAGASELDITDKDSELKEHLHFLEAKSIEDISLALKQLSEGGIPEPSFSEVEPSGQDLPVATNLGPTETDVDLELLEAKSLEDIDLAFKQLSEGVVKSPTPPEVMEHEGGLTEGEGSQGRSRGEEVFEVQSAAAAASERHLEPELDEVQHPEQVDSKGPVDDTEDLVVEKNDDKPDGTTDVGDVFDHTTTITRKTRKKVKSVKSGSGSSSSSSSSDSEG</sequence>
<keyword evidence="4" id="KW-1185">Reference proteome</keyword>
<feature type="region of interest" description="Disordered" evidence="1">
    <location>
        <begin position="229"/>
        <end position="267"/>
    </location>
</feature>
<feature type="region of interest" description="Disordered" evidence="1">
    <location>
        <begin position="455"/>
        <end position="486"/>
    </location>
</feature>
<feature type="region of interest" description="Disordered" evidence="1">
    <location>
        <begin position="513"/>
        <end position="534"/>
    </location>
</feature>
<reference evidence="3" key="2">
    <citation type="submission" date="2023-04" db="EMBL/GenBank/DDBJ databases">
        <authorList>
            <person name="Bruccoleri R.E."/>
            <person name="Oakeley E.J."/>
            <person name="Faust A.-M."/>
            <person name="Dessus-Babus S."/>
            <person name="Altorfer M."/>
            <person name="Burckhardt D."/>
            <person name="Oertli M."/>
            <person name="Naumann U."/>
            <person name="Petersen F."/>
            <person name="Wong J."/>
        </authorList>
    </citation>
    <scope>NUCLEOTIDE SEQUENCE</scope>
    <source>
        <strain evidence="3">GSM-AAB239-AS_SAM_17_03QT</strain>
        <tissue evidence="3">Leaf</tissue>
    </source>
</reference>
<feature type="compositionally biased region" description="Basic and acidic residues" evidence="1">
    <location>
        <begin position="318"/>
        <end position="331"/>
    </location>
</feature>
<protein>
    <submittedName>
        <fullName evidence="3">Uncharacterized protein</fullName>
    </submittedName>
</protein>
<feature type="compositionally biased region" description="Basic and acidic residues" evidence="1">
    <location>
        <begin position="1384"/>
        <end position="1394"/>
    </location>
</feature>
<feature type="compositionally biased region" description="Polar residues" evidence="1">
    <location>
        <begin position="286"/>
        <end position="295"/>
    </location>
</feature>
<feature type="compositionally biased region" description="Polar residues" evidence="1">
    <location>
        <begin position="455"/>
        <end position="477"/>
    </location>
</feature>
<feature type="compositionally biased region" description="Basic and acidic residues" evidence="1">
    <location>
        <begin position="733"/>
        <end position="748"/>
    </location>
</feature>
<feature type="region of interest" description="Disordered" evidence="1">
    <location>
        <begin position="196"/>
        <end position="217"/>
    </location>
</feature>
<organism evidence="3 4">
    <name type="scientific">Iris pallida</name>
    <name type="common">Sweet iris</name>
    <dbReference type="NCBI Taxonomy" id="29817"/>
    <lineage>
        <taxon>Eukaryota</taxon>
        <taxon>Viridiplantae</taxon>
        <taxon>Streptophyta</taxon>
        <taxon>Embryophyta</taxon>
        <taxon>Tracheophyta</taxon>
        <taxon>Spermatophyta</taxon>
        <taxon>Magnoliopsida</taxon>
        <taxon>Liliopsida</taxon>
        <taxon>Asparagales</taxon>
        <taxon>Iridaceae</taxon>
        <taxon>Iridoideae</taxon>
        <taxon>Irideae</taxon>
        <taxon>Iris</taxon>
    </lineage>
</organism>
<feature type="region of interest" description="Disordered" evidence="1">
    <location>
        <begin position="398"/>
        <end position="434"/>
    </location>
</feature>
<feature type="compositionally biased region" description="Basic and acidic residues" evidence="1">
    <location>
        <begin position="577"/>
        <end position="590"/>
    </location>
</feature>
<keyword evidence="2" id="KW-1133">Transmembrane helix</keyword>
<feature type="region of interest" description="Disordered" evidence="1">
    <location>
        <begin position="279"/>
        <end position="354"/>
    </location>
</feature>
<feature type="compositionally biased region" description="Low complexity" evidence="1">
    <location>
        <begin position="1419"/>
        <end position="1436"/>
    </location>
</feature>